<dbReference type="HOGENOM" id="CLU_1969153_0_0_10"/>
<reference evidence="1 2" key="1">
    <citation type="journal article" date="2014" name="Curr. Microbiol.">
        <title>Spirosoma radiotolerans sp. nov., a gamma-radiation-resistant bacterium isolated from gamma ray-irradiated soil.</title>
        <authorList>
            <person name="Lee J.J."/>
            <person name="Srinivasan S."/>
            <person name="Lim S."/>
            <person name="Joe M."/>
            <person name="Im S."/>
            <person name="Bae S.I."/>
            <person name="Park K.R."/>
            <person name="Han J.H."/>
            <person name="Park S.H."/>
            <person name="Joo B.M."/>
            <person name="Park S.J."/>
            <person name="Kim M.K."/>
        </authorList>
    </citation>
    <scope>NUCLEOTIDE SEQUENCE [LARGE SCALE GENOMIC DNA]</scope>
    <source>
        <strain evidence="1 2">DG5A</strain>
    </source>
</reference>
<dbReference type="Proteomes" id="UP000033054">
    <property type="component" value="Chromosome"/>
</dbReference>
<dbReference type="KEGG" id="srd:SD10_08995"/>
<dbReference type="STRING" id="1379870.SD10_08995"/>
<evidence type="ECO:0000313" key="2">
    <source>
        <dbReference type="Proteomes" id="UP000033054"/>
    </source>
</evidence>
<dbReference type="EMBL" id="CP010429">
    <property type="protein sequence ID" value="AKD55018.1"/>
    <property type="molecule type" value="Genomic_DNA"/>
</dbReference>
<dbReference type="PATRIC" id="fig|1379870.5.peg.1961"/>
<keyword evidence="2" id="KW-1185">Reference proteome</keyword>
<name>A0A0E3ZVA8_9BACT</name>
<protein>
    <submittedName>
        <fullName evidence="1">Uncharacterized protein</fullName>
    </submittedName>
</protein>
<dbReference type="RefSeq" id="WP_046573499.1">
    <property type="nucleotide sequence ID" value="NZ_CP010429.1"/>
</dbReference>
<proteinExistence type="predicted"/>
<organism evidence="1 2">
    <name type="scientific">Spirosoma radiotolerans</name>
    <dbReference type="NCBI Taxonomy" id="1379870"/>
    <lineage>
        <taxon>Bacteria</taxon>
        <taxon>Pseudomonadati</taxon>
        <taxon>Bacteroidota</taxon>
        <taxon>Cytophagia</taxon>
        <taxon>Cytophagales</taxon>
        <taxon>Cytophagaceae</taxon>
        <taxon>Spirosoma</taxon>
    </lineage>
</organism>
<accession>A0A0E3ZVA8</accession>
<gene>
    <name evidence="1" type="ORF">SD10_08995</name>
</gene>
<dbReference type="AlphaFoldDB" id="A0A0E3ZVA8"/>
<evidence type="ECO:0000313" key="1">
    <source>
        <dbReference type="EMBL" id="AKD55018.1"/>
    </source>
</evidence>
<sequence>MPFTITPKQLVQFKKLVNSQPLEFYENASLYNSLAVPAKEIIRYVNKEYPGEFASLYNRLTNAQDGEHLSIIAMNQTGTLKKVLNLYEQAYQAELMEELSEKEIGKMNGYEYQLIMVDMIRKVSELK</sequence>